<dbReference type="GeneID" id="13725909"/>
<feature type="domain" description="Tyrosinase copper-binding" evidence="3">
    <location>
        <begin position="62"/>
        <end position="79"/>
    </location>
</feature>
<dbReference type="RefSeq" id="WP_014962752.1">
    <property type="nucleotide sequence ID" value="NC_018655.1"/>
</dbReference>
<organism evidence="5 6">
    <name type="scientific">Candidatus Nitrosopumilus koreensis AR1</name>
    <dbReference type="NCBI Taxonomy" id="1229908"/>
    <lineage>
        <taxon>Archaea</taxon>
        <taxon>Nitrososphaerota</taxon>
        <taxon>Nitrososphaeria</taxon>
        <taxon>Nitrosopumilales</taxon>
        <taxon>Nitrosopumilaceae</taxon>
        <taxon>Nitrosopumilus</taxon>
    </lineage>
</organism>
<name>K0B2W2_9ARCH</name>
<evidence type="ECO:0000259" key="4">
    <source>
        <dbReference type="PROSITE" id="PS00498"/>
    </source>
</evidence>
<keyword evidence="2" id="KW-0186">Copper</keyword>
<dbReference type="SMR" id="K0B2W2"/>
<proteinExistence type="predicted"/>
<dbReference type="Pfam" id="PF00264">
    <property type="entry name" value="Tyrosinase"/>
    <property type="match status" value="1"/>
</dbReference>
<dbReference type="PROSITE" id="PS00497">
    <property type="entry name" value="TYROSINASE_1"/>
    <property type="match status" value="1"/>
</dbReference>
<dbReference type="InterPro" id="IPR008922">
    <property type="entry name" value="Di-copper_centre_dom_sf"/>
</dbReference>
<evidence type="ECO:0000313" key="5">
    <source>
        <dbReference type="EMBL" id="AFS80363.1"/>
    </source>
</evidence>
<evidence type="ECO:0000256" key="1">
    <source>
        <dbReference type="ARBA" id="ARBA00022723"/>
    </source>
</evidence>
<dbReference type="AlphaFoldDB" id="K0B2W2"/>
<dbReference type="PANTHER" id="PTHR11474:SF126">
    <property type="entry name" value="TYROSINASE-LIKE PROTEIN TYR-1-RELATED"/>
    <property type="match status" value="1"/>
</dbReference>
<dbReference type="InterPro" id="IPR050316">
    <property type="entry name" value="Tyrosinase/Hemocyanin"/>
</dbReference>
<dbReference type="HOGENOM" id="CLU_661574_0_0_2"/>
<gene>
    <name evidence="5" type="ORF">NKOR_02315</name>
</gene>
<evidence type="ECO:0000313" key="6">
    <source>
        <dbReference type="Proteomes" id="UP000006101"/>
    </source>
</evidence>
<dbReference type="Gene3D" id="1.10.1280.10">
    <property type="entry name" value="Di-copper center containing domain from catechol oxidase"/>
    <property type="match status" value="1"/>
</dbReference>
<keyword evidence="6" id="KW-1185">Reference proteome</keyword>
<keyword evidence="1" id="KW-0479">Metal-binding</keyword>
<reference evidence="5 6" key="1">
    <citation type="journal article" date="2012" name="J. Bacteriol.">
        <title>Draft Genome Sequence of an Ammonia-Oxidizing Archaeon, "Candidatus Nitrosopumilus koreensis" AR1, from Marine Sediment.</title>
        <authorList>
            <person name="Park S.J."/>
            <person name="Kim J.G."/>
            <person name="Jung M.Y."/>
            <person name="Kim S.J."/>
            <person name="Cha I.T."/>
            <person name="Kwon K."/>
            <person name="Lee J.H."/>
            <person name="Rhee S.K."/>
        </authorList>
    </citation>
    <scope>NUCLEOTIDE SEQUENCE [LARGE SCALE GENOMIC DNA]</scope>
    <source>
        <strain evidence="5 6">AR1</strain>
    </source>
</reference>
<dbReference type="PRINTS" id="PR00092">
    <property type="entry name" value="TYROSINASE"/>
</dbReference>
<dbReference type="EMBL" id="CP003842">
    <property type="protein sequence ID" value="AFS80363.1"/>
    <property type="molecule type" value="Genomic_DNA"/>
</dbReference>
<protein>
    <submittedName>
        <fullName evidence="5">Tyrosinase</fullName>
    </submittedName>
</protein>
<dbReference type="PATRIC" id="fig|1229908.8.peg.490"/>
<evidence type="ECO:0000256" key="2">
    <source>
        <dbReference type="ARBA" id="ARBA00023008"/>
    </source>
</evidence>
<accession>K0B2W2</accession>
<dbReference type="STRING" id="1229908.NKOR_02315"/>
<dbReference type="Proteomes" id="UP000006101">
    <property type="component" value="Chromosome"/>
</dbReference>
<sequence>MTRKNAKDFLPDERQRYCNALLTLKQTIEPGHTLSKYDEFVAIHYGVTRRLRNGIPIGDGAHFVPGFLAWHREYLNRFEKAIRTVDSTLSLPYWNWSSGDDTDTTEIFTDDFMGPPGDPNNGNKITSGYFVENNWEVHSELDGGNNGSVLVRDSTLLSSSKLSQVSGYGELAMDAVNGDNDFDSFLPGLEGPHGSIHMWIGGHMTSMTSPNDPIFFLHHANIDRLWSKWQELHPGPENYNPNNDGSYGSRLNDRMWPWDGSEDTTTTRTGTATGISLQGLLPTFSDYDIVTPRHVLDNNLTIPIPVRQFLANTLQIRNQTTGEILSRYKIIGSVPDKFAANNGILNQILTTIGYEDRIGRTESDNDFVDVILEISHTDNHVNSARGVQLGGDDIEVFVNGTSTGTLAKTQEIPLP</sequence>
<feature type="domain" description="Tyrosinase copper-binding" evidence="4">
    <location>
        <begin position="212"/>
        <end position="223"/>
    </location>
</feature>
<dbReference type="PROSITE" id="PS00498">
    <property type="entry name" value="TYROSINASE_2"/>
    <property type="match status" value="1"/>
</dbReference>
<dbReference type="GO" id="GO:0016491">
    <property type="term" value="F:oxidoreductase activity"/>
    <property type="evidence" value="ECO:0007669"/>
    <property type="project" value="InterPro"/>
</dbReference>
<dbReference type="SUPFAM" id="SSF48056">
    <property type="entry name" value="Di-copper centre-containing domain"/>
    <property type="match status" value="1"/>
</dbReference>
<dbReference type="KEGG" id="nkr:NKOR_02315"/>
<dbReference type="GO" id="GO:0046872">
    <property type="term" value="F:metal ion binding"/>
    <property type="evidence" value="ECO:0007669"/>
    <property type="project" value="UniProtKB-KW"/>
</dbReference>
<dbReference type="PANTHER" id="PTHR11474">
    <property type="entry name" value="TYROSINASE FAMILY MEMBER"/>
    <property type="match status" value="1"/>
</dbReference>
<evidence type="ECO:0000259" key="3">
    <source>
        <dbReference type="PROSITE" id="PS00497"/>
    </source>
</evidence>
<dbReference type="InterPro" id="IPR002227">
    <property type="entry name" value="Tyrosinase_Cu-bd"/>
</dbReference>